<evidence type="ECO:0000256" key="6">
    <source>
        <dbReference type="ARBA" id="ARBA00022989"/>
    </source>
</evidence>
<comment type="subcellular location">
    <subcellularLocation>
        <location evidence="1 8">Cell membrane</location>
        <topology evidence="1 8">Multi-pass membrane protein</topology>
    </subcellularLocation>
</comment>
<evidence type="ECO:0000313" key="12">
    <source>
        <dbReference type="Proteomes" id="UP001396334"/>
    </source>
</evidence>
<feature type="transmembrane region" description="Helical" evidence="8">
    <location>
        <begin position="77"/>
        <end position="104"/>
    </location>
</feature>
<evidence type="ECO:0000256" key="1">
    <source>
        <dbReference type="ARBA" id="ARBA00004651"/>
    </source>
</evidence>
<evidence type="ECO:0000256" key="3">
    <source>
        <dbReference type="ARBA" id="ARBA00011489"/>
    </source>
</evidence>
<keyword evidence="4 8" id="KW-1003">Cell membrane</keyword>
<feature type="transmembrane region" description="Helical" evidence="8">
    <location>
        <begin position="165"/>
        <end position="195"/>
    </location>
</feature>
<dbReference type="Proteomes" id="UP001396334">
    <property type="component" value="Unassembled WGS sequence"/>
</dbReference>
<evidence type="ECO:0000313" key="11">
    <source>
        <dbReference type="EMBL" id="KAK9029040.1"/>
    </source>
</evidence>
<dbReference type="InterPro" id="IPR006702">
    <property type="entry name" value="CASP_dom"/>
</dbReference>
<feature type="domain" description="Casparian strip membrane protein" evidence="10">
    <location>
        <begin position="44"/>
        <end position="172"/>
    </location>
</feature>
<evidence type="ECO:0000256" key="8">
    <source>
        <dbReference type="RuleBase" id="RU361233"/>
    </source>
</evidence>
<evidence type="ECO:0000256" key="2">
    <source>
        <dbReference type="ARBA" id="ARBA00007651"/>
    </source>
</evidence>
<evidence type="ECO:0000256" key="9">
    <source>
        <dbReference type="SAM" id="MobiDB-lite"/>
    </source>
</evidence>
<feature type="transmembrane region" description="Helical" evidence="8">
    <location>
        <begin position="51"/>
        <end position="71"/>
    </location>
</feature>
<comment type="caution">
    <text evidence="11">The sequence shown here is derived from an EMBL/GenBank/DDBJ whole genome shotgun (WGS) entry which is preliminary data.</text>
</comment>
<comment type="similarity">
    <text evidence="2 8">Belongs to the Casparian strip membrane proteins (CASP) family.</text>
</comment>
<keyword evidence="7 8" id="KW-0472">Membrane</keyword>
<evidence type="ECO:0000256" key="4">
    <source>
        <dbReference type="ARBA" id="ARBA00022475"/>
    </source>
</evidence>
<accession>A0ABR2SUV6</accession>
<sequence length="280" mass="29656">MNVSRASVHPVEVDPTTTDRGGGAGDDGGNNEVPRVRVKDLQGMPGTLGGLVLRICQFAFAVVGLCIMATTSDFPSVTAFCYLVAATGLQSLWSLSLAIIDIYALLVRRSLQNSSVVTLFTIGDVITSTLTFAAACASAGITVLIDNDLNNCAQNHCAQFETSTAMAFICWFTVNLLEMTSFNYFILALFAALMFSSIDVDLAARCLQQLPLLSKTGLPPLPQPTIPTVLKPGPLPQFPSIPNLSSAPKVTLPSFPLIPTISTTIPSIPFLFPPPSTTSS</sequence>
<evidence type="ECO:0000256" key="7">
    <source>
        <dbReference type="ARBA" id="ARBA00023136"/>
    </source>
</evidence>
<dbReference type="InterPro" id="IPR045009">
    <property type="entry name" value="CASPL-5"/>
</dbReference>
<evidence type="ECO:0000256" key="5">
    <source>
        <dbReference type="ARBA" id="ARBA00022692"/>
    </source>
</evidence>
<organism evidence="11 12">
    <name type="scientific">Hibiscus sabdariffa</name>
    <name type="common">roselle</name>
    <dbReference type="NCBI Taxonomy" id="183260"/>
    <lineage>
        <taxon>Eukaryota</taxon>
        <taxon>Viridiplantae</taxon>
        <taxon>Streptophyta</taxon>
        <taxon>Embryophyta</taxon>
        <taxon>Tracheophyta</taxon>
        <taxon>Spermatophyta</taxon>
        <taxon>Magnoliopsida</taxon>
        <taxon>eudicotyledons</taxon>
        <taxon>Gunneridae</taxon>
        <taxon>Pentapetalae</taxon>
        <taxon>rosids</taxon>
        <taxon>malvids</taxon>
        <taxon>Malvales</taxon>
        <taxon>Malvaceae</taxon>
        <taxon>Malvoideae</taxon>
        <taxon>Hibiscus</taxon>
    </lineage>
</organism>
<dbReference type="EMBL" id="JBBPBN010000011">
    <property type="protein sequence ID" value="KAK9029040.1"/>
    <property type="molecule type" value="Genomic_DNA"/>
</dbReference>
<reference evidence="11 12" key="1">
    <citation type="journal article" date="2024" name="G3 (Bethesda)">
        <title>Genome assembly of Hibiscus sabdariffa L. provides insights into metabolisms of medicinal natural products.</title>
        <authorList>
            <person name="Kim T."/>
        </authorList>
    </citation>
    <scope>NUCLEOTIDE SEQUENCE [LARGE SCALE GENOMIC DNA]</scope>
    <source>
        <strain evidence="11">TK-2024</strain>
        <tissue evidence="11">Old leaves</tissue>
    </source>
</reference>
<name>A0ABR2SUV6_9ROSI</name>
<gene>
    <name evidence="11" type="ORF">V6N11_026166</name>
</gene>
<keyword evidence="5 8" id="KW-0812">Transmembrane</keyword>
<feature type="transmembrane region" description="Helical" evidence="8">
    <location>
        <begin position="116"/>
        <end position="145"/>
    </location>
</feature>
<feature type="region of interest" description="Disordered" evidence="9">
    <location>
        <begin position="1"/>
        <end position="34"/>
    </location>
</feature>
<dbReference type="Pfam" id="PF04535">
    <property type="entry name" value="CASP_dom"/>
    <property type="match status" value="1"/>
</dbReference>
<keyword evidence="6 8" id="KW-1133">Transmembrane helix</keyword>
<comment type="subunit">
    <text evidence="3 8">Homodimer and heterodimers.</text>
</comment>
<evidence type="ECO:0000259" key="10">
    <source>
        <dbReference type="Pfam" id="PF04535"/>
    </source>
</evidence>
<protein>
    <recommendedName>
        <fullName evidence="8">CASP-like protein</fullName>
    </recommendedName>
</protein>
<proteinExistence type="inferred from homology"/>
<dbReference type="PANTHER" id="PTHR32021:SF16">
    <property type="entry name" value="CASP-LIKE PROTEIN 5A2"/>
    <property type="match status" value="1"/>
</dbReference>
<dbReference type="PANTHER" id="PTHR32021">
    <property type="entry name" value="CASP-LIKE PROTEIN 5B3"/>
    <property type="match status" value="1"/>
</dbReference>
<keyword evidence="12" id="KW-1185">Reference proteome</keyword>